<evidence type="ECO:0000313" key="4">
    <source>
        <dbReference type="Proteomes" id="UP001230908"/>
    </source>
</evidence>
<dbReference type="Proteomes" id="UP001230908">
    <property type="component" value="Unassembled WGS sequence"/>
</dbReference>
<keyword evidence="2" id="KW-0812">Transmembrane</keyword>
<name>A0ABU0ZEA8_9ACTN</name>
<keyword evidence="2" id="KW-0472">Membrane</keyword>
<organism evidence="3 4">
    <name type="scientific">Phytohabitans maris</name>
    <dbReference type="NCBI Taxonomy" id="3071409"/>
    <lineage>
        <taxon>Bacteria</taxon>
        <taxon>Bacillati</taxon>
        <taxon>Actinomycetota</taxon>
        <taxon>Actinomycetes</taxon>
        <taxon>Micromonosporales</taxon>
        <taxon>Micromonosporaceae</taxon>
    </lineage>
</organism>
<evidence type="ECO:0000313" key="3">
    <source>
        <dbReference type="EMBL" id="MDQ7905389.1"/>
    </source>
</evidence>
<dbReference type="EMBL" id="JAVHUY010000010">
    <property type="protein sequence ID" value="MDQ7905389.1"/>
    <property type="molecule type" value="Genomic_DNA"/>
</dbReference>
<comment type="caution">
    <text evidence="3">The sequence shown here is derived from an EMBL/GenBank/DDBJ whole genome shotgun (WGS) entry which is preliminary data.</text>
</comment>
<protein>
    <submittedName>
        <fullName evidence="3">Uncharacterized protein</fullName>
    </submittedName>
</protein>
<keyword evidence="2" id="KW-1133">Transmembrane helix</keyword>
<feature type="transmembrane region" description="Helical" evidence="2">
    <location>
        <begin position="72"/>
        <end position="94"/>
    </location>
</feature>
<sequence>MAVGGGIGEGPEPPNVVTRLDVGADGDAGALTVELVEVGPANPRTPGRHRMPATLPAWLPDPAIVQAWLRRWWISVVSAVLILVTAVTVAVVFLTRDADRPAAPDPAGAVPAATDPGPESTEPAPAPTSAAPASPSGPAASRTPAAGPIERIAAVAVTAQQLIESGDLDERAGREILRTLATITTSVRNGRIERAVDRLRDLDERLGELREDGKLSRSGFAALDVIQPIIASLA</sequence>
<feature type="compositionally biased region" description="Low complexity" evidence="1">
    <location>
        <begin position="105"/>
        <end position="144"/>
    </location>
</feature>
<gene>
    <name evidence="3" type="ORF">RB614_12725</name>
</gene>
<keyword evidence="4" id="KW-1185">Reference proteome</keyword>
<evidence type="ECO:0000256" key="1">
    <source>
        <dbReference type="SAM" id="MobiDB-lite"/>
    </source>
</evidence>
<evidence type="ECO:0000256" key="2">
    <source>
        <dbReference type="SAM" id="Phobius"/>
    </source>
</evidence>
<dbReference type="RefSeq" id="WP_308712661.1">
    <property type="nucleotide sequence ID" value="NZ_JAVHUY010000010.1"/>
</dbReference>
<accession>A0ABU0ZEA8</accession>
<feature type="region of interest" description="Disordered" evidence="1">
    <location>
        <begin position="100"/>
        <end position="144"/>
    </location>
</feature>
<proteinExistence type="predicted"/>
<reference evidence="3 4" key="1">
    <citation type="submission" date="2023-08" db="EMBL/GenBank/DDBJ databases">
        <title>Phytohabitans sansha sp. nov., isolated from marine sediment.</title>
        <authorList>
            <person name="Zhao Y."/>
            <person name="Yi K."/>
        </authorList>
    </citation>
    <scope>NUCLEOTIDE SEQUENCE [LARGE SCALE GENOMIC DNA]</scope>
    <source>
        <strain evidence="3 4">ZYX-F-186</strain>
    </source>
</reference>